<evidence type="ECO:0000313" key="1">
    <source>
        <dbReference type="EMBL" id="CAK9030896.1"/>
    </source>
</evidence>
<reference evidence="1 2" key="1">
    <citation type="submission" date="2024-02" db="EMBL/GenBank/DDBJ databases">
        <authorList>
            <person name="Chen Y."/>
            <person name="Shah S."/>
            <person name="Dougan E. K."/>
            <person name="Thang M."/>
            <person name="Chan C."/>
        </authorList>
    </citation>
    <scope>NUCLEOTIDE SEQUENCE [LARGE SCALE GENOMIC DNA]</scope>
</reference>
<sequence length="181" mass="20391">MVDISYRCQITYQEEKPVSIAADLVEEHQGQKFLKISATNYAICQLVCGGKLPTKNPSLAKSKELQALAQARNDKIQEYLAAPEETQELFDSEMPKNKCTKKRKAQAMEEPGDKFVVTILLGSTEIPCLVGGQRQTKWDLFVAMEPEPLREVIYHLRAGCQIAFAQPSRSYKATKKESSHR</sequence>
<accession>A0ABP0KVJ2</accession>
<name>A0ABP0KVJ2_9DINO</name>
<organism evidence="1 2">
    <name type="scientific">Durusdinium trenchii</name>
    <dbReference type="NCBI Taxonomy" id="1381693"/>
    <lineage>
        <taxon>Eukaryota</taxon>
        <taxon>Sar</taxon>
        <taxon>Alveolata</taxon>
        <taxon>Dinophyceae</taxon>
        <taxon>Suessiales</taxon>
        <taxon>Symbiodiniaceae</taxon>
        <taxon>Durusdinium</taxon>
    </lineage>
</organism>
<dbReference type="EMBL" id="CAXAMN010010114">
    <property type="protein sequence ID" value="CAK9030896.1"/>
    <property type="molecule type" value="Genomic_DNA"/>
</dbReference>
<protein>
    <submittedName>
        <fullName evidence="1">Uncharacterized protein</fullName>
    </submittedName>
</protein>
<evidence type="ECO:0000313" key="2">
    <source>
        <dbReference type="Proteomes" id="UP001642484"/>
    </source>
</evidence>
<proteinExistence type="predicted"/>
<keyword evidence="2" id="KW-1185">Reference proteome</keyword>
<gene>
    <name evidence="1" type="ORF">CCMP2556_LOCUS18074</name>
</gene>
<comment type="caution">
    <text evidence="1">The sequence shown here is derived from an EMBL/GenBank/DDBJ whole genome shotgun (WGS) entry which is preliminary data.</text>
</comment>
<dbReference type="Proteomes" id="UP001642484">
    <property type="component" value="Unassembled WGS sequence"/>
</dbReference>